<protein>
    <submittedName>
        <fullName evidence="2">Uncharacterized protein</fullName>
    </submittedName>
</protein>
<evidence type="ECO:0000313" key="3">
    <source>
        <dbReference type="Proteomes" id="UP000247980"/>
    </source>
</evidence>
<evidence type="ECO:0000313" key="2">
    <source>
        <dbReference type="EMBL" id="PYI38489.1"/>
    </source>
</evidence>
<reference evidence="2 3" key="1">
    <citation type="submission" date="2018-05" db="EMBL/GenBank/DDBJ databases">
        <title>Genetic diversity of glacier-inhabiting Cryobacterium bacteria in China and description of Cryobacterium mengkeensis sp. nov. and Arthrobacter glacialis sp. nov.</title>
        <authorList>
            <person name="Liu Q."/>
            <person name="Xin Y.-H."/>
        </authorList>
    </citation>
    <scope>NUCLEOTIDE SEQUENCE [LARGE SCALE GENOMIC DNA]</scope>
    <source>
        <strain evidence="2 3">B7</strain>
    </source>
</reference>
<evidence type="ECO:0000256" key="1">
    <source>
        <dbReference type="SAM" id="Phobius"/>
    </source>
</evidence>
<comment type="caution">
    <text evidence="2">The sequence shown here is derived from an EMBL/GenBank/DDBJ whole genome shotgun (WGS) entry which is preliminary data.</text>
</comment>
<dbReference type="AlphaFoldDB" id="A0A2V5IPG7"/>
<dbReference type="Proteomes" id="UP000247980">
    <property type="component" value="Unassembled WGS sequence"/>
</dbReference>
<name>A0A2V5IPG7_9MICC</name>
<dbReference type="EMBL" id="QJVC01000008">
    <property type="protein sequence ID" value="PYI38489.1"/>
    <property type="molecule type" value="Genomic_DNA"/>
</dbReference>
<accession>A0A2V5IPG7</accession>
<proteinExistence type="predicted"/>
<organism evidence="2 3">
    <name type="scientific">Arthrobacter psychrolactophilus</name>
    <dbReference type="NCBI Taxonomy" id="92442"/>
    <lineage>
        <taxon>Bacteria</taxon>
        <taxon>Bacillati</taxon>
        <taxon>Actinomycetota</taxon>
        <taxon>Actinomycetes</taxon>
        <taxon>Micrococcales</taxon>
        <taxon>Micrococcaceae</taxon>
        <taxon>Arthrobacter</taxon>
    </lineage>
</organism>
<keyword evidence="1" id="KW-0812">Transmembrane</keyword>
<keyword evidence="3" id="KW-1185">Reference proteome</keyword>
<sequence>MRMTIVAIAAWVLTGLILLLGINVGRAFWFYMEPVVDTVPVPASYTIAAVAGILALFLSLFVSVGATLQAVRPSATTTSKSS</sequence>
<feature type="transmembrane region" description="Helical" evidence="1">
    <location>
        <begin position="43"/>
        <end position="64"/>
    </location>
</feature>
<keyword evidence="1" id="KW-0472">Membrane</keyword>
<keyword evidence="1" id="KW-1133">Transmembrane helix</keyword>
<gene>
    <name evidence="2" type="ORF">CVS30_10220</name>
</gene>